<name>B0SN30_LEPBP</name>
<reference evidence="1 2" key="1">
    <citation type="journal article" date="2008" name="PLoS ONE">
        <title>Genome sequence of the saprophyte Leptospira biflexa provides insights into the evolution of Leptospira and the pathogenesis of leptospirosis.</title>
        <authorList>
            <person name="Picardeau M."/>
            <person name="Bulach D.M."/>
            <person name="Bouchier C."/>
            <person name="Zuerner R.L."/>
            <person name="Zidane N."/>
            <person name="Wilson P.J."/>
            <person name="Creno S."/>
            <person name="Kuczek E.S."/>
            <person name="Bommezzadri S."/>
            <person name="Davis J.C."/>
            <person name="McGrath A."/>
            <person name="Johnson M.J."/>
            <person name="Boursaux-Eude C."/>
            <person name="Seemann T."/>
            <person name="Rouy Z."/>
            <person name="Coppel R.L."/>
            <person name="Rood J.I."/>
            <person name="Lajus A."/>
            <person name="Davies J.K."/>
            <person name="Medigue C."/>
            <person name="Adler B."/>
        </authorList>
    </citation>
    <scope>NUCLEOTIDE SEQUENCE [LARGE SCALE GENOMIC DNA]</scope>
    <source>
        <strain evidence="2">Patoc 1 / ATCC 23582 / Paris</strain>
    </source>
</reference>
<dbReference type="AlphaFoldDB" id="B0SN30"/>
<dbReference type="STRING" id="456481.LEPBI_I1096"/>
<sequence length="244" mass="26943">MNVGAEEIPDEGRTSLYQIYSFTPDILIENTSFVMTGKNLDALSKSDVFGESATKLVTFFETSEEQITGYLRFCPAKKIEVELVTPNVGRKIHYIPCLGSFRYSPSSYLLEQNQPVSLFGPLESHPYLQTLRSLGTISFSINPILPNGLVFDESTGVVSGIPTVTTKNEFLVFTVTAQLDQKPLVKITSPLKLMVLTPEEKTNRTCRAISATSTCNVPSPYTCFNSSQCFTNQMACITDPQCGF</sequence>
<organism evidence="1 2">
    <name type="scientific">Leptospira biflexa serovar Patoc (strain Patoc 1 / ATCC 23582 / Paris)</name>
    <dbReference type="NCBI Taxonomy" id="456481"/>
    <lineage>
        <taxon>Bacteria</taxon>
        <taxon>Pseudomonadati</taxon>
        <taxon>Spirochaetota</taxon>
        <taxon>Spirochaetia</taxon>
        <taxon>Leptospirales</taxon>
        <taxon>Leptospiraceae</taxon>
        <taxon>Leptospira</taxon>
    </lineage>
</organism>
<gene>
    <name evidence="1" type="ordered locus">LEPBI_I1096</name>
</gene>
<dbReference type="Proteomes" id="UP000001847">
    <property type="component" value="Chromosome I"/>
</dbReference>
<dbReference type="InterPro" id="IPR013783">
    <property type="entry name" value="Ig-like_fold"/>
</dbReference>
<dbReference type="Pfam" id="PF05345">
    <property type="entry name" value="He_PIG"/>
    <property type="match status" value="1"/>
</dbReference>
<dbReference type="Gene3D" id="2.60.40.10">
    <property type="entry name" value="Immunoglobulins"/>
    <property type="match status" value="1"/>
</dbReference>
<proteinExistence type="predicted"/>
<accession>B0SN30</accession>
<dbReference type="EMBL" id="CP000786">
    <property type="protein sequence ID" value="ABZ97217.1"/>
    <property type="molecule type" value="Genomic_DNA"/>
</dbReference>
<dbReference type="KEGG" id="lbi:LEPBI_I1096"/>
<keyword evidence="2" id="KW-1185">Reference proteome</keyword>
<evidence type="ECO:0000313" key="1">
    <source>
        <dbReference type="EMBL" id="ABZ97217.1"/>
    </source>
</evidence>
<dbReference type="HOGENOM" id="CLU_1136935_0_0_12"/>
<evidence type="ECO:0000313" key="2">
    <source>
        <dbReference type="Proteomes" id="UP000001847"/>
    </source>
</evidence>
<protein>
    <submittedName>
        <fullName evidence="1">Uncharacterized protein</fullName>
    </submittedName>
</protein>